<name>A0AAN9LB79_PHACN</name>
<keyword evidence="2" id="KW-1185">Reference proteome</keyword>
<protein>
    <submittedName>
        <fullName evidence="1">Uncharacterized protein</fullName>
    </submittedName>
</protein>
<dbReference type="AlphaFoldDB" id="A0AAN9LB79"/>
<dbReference type="Proteomes" id="UP001374584">
    <property type="component" value="Unassembled WGS sequence"/>
</dbReference>
<evidence type="ECO:0000313" key="2">
    <source>
        <dbReference type="Proteomes" id="UP001374584"/>
    </source>
</evidence>
<reference evidence="1 2" key="1">
    <citation type="submission" date="2024-01" db="EMBL/GenBank/DDBJ databases">
        <title>The genomes of 5 underutilized Papilionoideae crops provide insights into root nodulation and disease resistanc.</title>
        <authorList>
            <person name="Jiang F."/>
        </authorList>
    </citation>
    <scope>NUCLEOTIDE SEQUENCE [LARGE SCALE GENOMIC DNA]</scope>
    <source>
        <strain evidence="1">JINMINGXINNONG_FW02</strain>
        <tissue evidence="1">Leaves</tissue>
    </source>
</reference>
<organism evidence="1 2">
    <name type="scientific">Phaseolus coccineus</name>
    <name type="common">Scarlet runner bean</name>
    <name type="synonym">Phaseolus multiflorus</name>
    <dbReference type="NCBI Taxonomy" id="3886"/>
    <lineage>
        <taxon>Eukaryota</taxon>
        <taxon>Viridiplantae</taxon>
        <taxon>Streptophyta</taxon>
        <taxon>Embryophyta</taxon>
        <taxon>Tracheophyta</taxon>
        <taxon>Spermatophyta</taxon>
        <taxon>Magnoliopsida</taxon>
        <taxon>eudicotyledons</taxon>
        <taxon>Gunneridae</taxon>
        <taxon>Pentapetalae</taxon>
        <taxon>rosids</taxon>
        <taxon>fabids</taxon>
        <taxon>Fabales</taxon>
        <taxon>Fabaceae</taxon>
        <taxon>Papilionoideae</taxon>
        <taxon>50 kb inversion clade</taxon>
        <taxon>NPAAA clade</taxon>
        <taxon>indigoferoid/millettioid clade</taxon>
        <taxon>Phaseoleae</taxon>
        <taxon>Phaseolus</taxon>
    </lineage>
</organism>
<evidence type="ECO:0000313" key="1">
    <source>
        <dbReference type="EMBL" id="KAK7332624.1"/>
    </source>
</evidence>
<gene>
    <name evidence="1" type="ORF">VNO80_29379</name>
</gene>
<comment type="caution">
    <text evidence="1">The sequence shown here is derived from an EMBL/GenBank/DDBJ whole genome shotgun (WGS) entry which is preliminary data.</text>
</comment>
<sequence>MPCNAFDNMDAEETQPIRTHFSLSFSPTLTLFTISTPPHNSTAHLPSYHHLPLLYFSSHSLSTPLSSALNPPLHFLFPDFPLFFFSTNR</sequence>
<proteinExistence type="predicted"/>
<dbReference type="EMBL" id="JAYMYR010000011">
    <property type="protein sequence ID" value="KAK7332624.1"/>
    <property type="molecule type" value="Genomic_DNA"/>
</dbReference>
<accession>A0AAN9LB79</accession>